<dbReference type="GO" id="GO:0004860">
    <property type="term" value="F:protein kinase inhibitor activity"/>
    <property type="evidence" value="ECO:0007669"/>
    <property type="project" value="UniProtKB-KW"/>
</dbReference>
<gene>
    <name evidence="4" type="ORF">POTOM_024833</name>
</gene>
<sequence length="157" mass="17458">MAPSNNTRRSTRYKRQEVLTKRDETSRDLHCSHSTTATSSEESCNEGIVGCSTPKAQRFKIPETLSCPPAPMKRRATTKSSMIKEVSKELTKVLFDTVSGSGTKPEHPKHGKLCLDSIESNEEPRACYRIISLTGQDRTGHVKGISTFSREFVLLAE</sequence>
<dbReference type="PANTHER" id="PTHR33142:SF28">
    <property type="entry name" value="CYCLIN-DEPENDENT PROTEIN KINASE INHIBITOR SMR13"/>
    <property type="match status" value="1"/>
</dbReference>
<organism evidence="4 5">
    <name type="scientific">Populus tomentosa</name>
    <name type="common">Chinese white poplar</name>
    <dbReference type="NCBI Taxonomy" id="118781"/>
    <lineage>
        <taxon>Eukaryota</taxon>
        <taxon>Viridiplantae</taxon>
        <taxon>Streptophyta</taxon>
        <taxon>Embryophyta</taxon>
        <taxon>Tracheophyta</taxon>
        <taxon>Spermatophyta</taxon>
        <taxon>Magnoliopsida</taxon>
        <taxon>eudicotyledons</taxon>
        <taxon>Gunneridae</taxon>
        <taxon>Pentapetalae</taxon>
        <taxon>rosids</taxon>
        <taxon>fabids</taxon>
        <taxon>Malpighiales</taxon>
        <taxon>Salicaceae</taxon>
        <taxon>Saliceae</taxon>
        <taxon>Populus</taxon>
    </lineage>
</organism>
<evidence type="ECO:0000256" key="1">
    <source>
        <dbReference type="ARBA" id="ARBA00023013"/>
    </source>
</evidence>
<dbReference type="InterPro" id="IPR040389">
    <property type="entry name" value="SMR"/>
</dbReference>
<dbReference type="GO" id="GO:0005634">
    <property type="term" value="C:nucleus"/>
    <property type="evidence" value="ECO:0007669"/>
    <property type="project" value="TreeGrafter"/>
</dbReference>
<feature type="region of interest" description="Disordered" evidence="3">
    <location>
        <begin position="63"/>
        <end position="82"/>
    </location>
</feature>
<comment type="caution">
    <text evidence="4">The sequence shown here is derived from an EMBL/GenBank/DDBJ whole genome shotgun (WGS) entry which is preliminary data.</text>
</comment>
<evidence type="ECO:0000256" key="3">
    <source>
        <dbReference type="SAM" id="MobiDB-lite"/>
    </source>
</evidence>
<evidence type="ECO:0000313" key="5">
    <source>
        <dbReference type="Proteomes" id="UP000886885"/>
    </source>
</evidence>
<evidence type="ECO:0000256" key="2">
    <source>
        <dbReference type="ARBA" id="ARBA00023306"/>
    </source>
</evidence>
<dbReference type="EMBL" id="JAAWWB010000012">
    <property type="protein sequence ID" value="KAG6769216.1"/>
    <property type="molecule type" value="Genomic_DNA"/>
</dbReference>
<keyword evidence="2" id="KW-0131">Cell cycle</keyword>
<reference evidence="4" key="1">
    <citation type="journal article" date="2020" name="bioRxiv">
        <title>Hybrid origin of Populus tomentosa Carr. identified through genome sequencing and phylogenomic analysis.</title>
        <authorList>
            <person name="An X."/>
            <person name="Gao K."/>
            <person name="Chen Z."/>
            <person name="Li J."/>
            <person name="Yang X."/>
            <person name="Yang X."/>
            <person name="Zhou J."/>
            <person name="Guo T."/>
            <person name="Zhao T."/>
            <person name="Huang S."/>
            <person name="Miao D."/>
            <person name="Khan W.U."/>
            <person name="Rao P."/>
            <person name="Ye M."/>
            <person name="Lei B."/>
            <person name="Liao W."/>
            <person name="Wang J."/>
            <person name="Ji L."/>
            <person name="Li Y."/>
            <person name="Guo B."/>
            <person name="Mustafa N.S."/>
            <person name="Li S."/>
            <person name="Yun Q."/>
            <person name="Keller S.R."/>
            <person name="Mao J."/>
            <person name="Zhang R."/>
            <person name="Strauss S.H."/>
        </authorList>
    </citation>
    <scope>NUCLEOTIDE SEQUENCE</scope>
    <source>
        <strain evidence="4">GM15</strain>
        <tissue evidence="4">Leaf</tissue>
    </source>
</reference>
<feature type="region of interest" description="Disordered" evidence="3">
    <location>
        <begin position="1"/>
        <end position="37"/>
    </location>
</feature>
<dbReference type="Proteomes" id="UP000886885">
    <property type="component" value="Chromosome 6D"/>
</dbReference>
<proteinExistence type="predicted"/>
<keyword evidence="5" id="KW-1185">Reference proteome</keyword>
<dbReference type="OrthoDB" id="1840446at2759"/>
<evidence type="ECO:0000313" key="4">
    <source>
        <dbReference type="EMBL" id="KAG6769216.1"/>
    </source>
</evidence>
<protein>
    <submittedName>
        <fullName evidence="4">Uncharacterized protein</fullName>
    </submittedName>
</protein>
<dbReference type="GO" id="GO:0032875">
    <property type="term" value="P:regulation of DNA endoreduplication"/>
    <property type="evidence" value="ECO:0007669"/>
    <property type="project" value="InterPro"/>
</dbReference>
<dbReference type="PANTHER" id="PTHR33142">
    <property type="entry name" value="CYCLIN-DEPENDENT PROTEIN KINASE INHIBITOR SMR13"/>
    <property type="match status" value="1"/>
</dbReference>
<dbReference type="AlphaFoldDB" id="A0A8X7ZH19"/>
<keyword evidence="1" id="KW-0649">Protein kinase inhibitor</keyword>
<name>A0A8X7ZH19_POPTO</name>
<feature type="compositionally biased region" description="Basic and acidic residues" evidence="3">
    <location>
        <begin position="14"/>
        <end position="31"/>
    </location>
</feature>
<accession>A0A8X7ZH19</accession>